<reference evidence="2" key="1">
    <citation type="submission" date="2016-10" db="EMBL/GenBank/DDBJ databases">
        <authorList>
            <person name="Varghese N."/>
            <person name="Submissions S."/>
        </authorList>
    </citation>
    <scope>NUCLEOTIDE SEQUENCE [LARGE SCALE GENOMIC DNA]</scope>
    <source>
        <strain evidence="2">DSM 26542</strain>
    </source>
</reference>
<gene>
    <name evidence="1" type="ORF">SAMN04487893_10493</name>
</gene>
<dbReference type="Proteomes" id="UP000243887">
    <property type="component" value="Unassembled WGS sequence"/>
</dbReference>
<dbReference type="SUPFAM" id="SSF49464">
    <property type="entry name" value="Carboxypeptidase regulatory domain-like"/>
    <property type="match status" value="1"/>
</dbReference>
<name>A0A1I3PEM0_9FLAO</name>
<dbReference type="RefSeq" id="WP_090678386.1">
    <property type="nucleotide sequence ID" value="NZ_FORU01000004.1"/>
</dbReference>
<dbReference type="OrthoDB" id="9758472at2"/>
<dbReference type="Gene3D" id="2.60.40.1120">
    <property type="entry name" value="Carboxypeptidase-like, regulatory domain"/>
    <property type="match status" value="1"/>
</dbReference>
<proteinExistence type="predicted"/>
<accession>A0A1I3PEM0</accession>
<protein>
    <submittedName>
        <fullName evidence="1">Carboxypeptidase regulatory-like domain-containing protein</fullName>
    </submittedName>
</protein>
<sequence length="230" mass="25641">MTFRNLKNSMILILVIISGAIYAQKKETVTITGKITVKDTGKPPIGIITIAEKGVADYWADGDNIGTNRHTFVEKDGSYKFTINKGGTIVIQDGFNRYMPTTIRNINENQTKDLFFRLSKRTNPPAYPANELTDFEKKIDIHKRIKISGKITDPSGKPIGNATIAQFDVYGERVPGNIAHTTSAKDGKYEYTVLKGGRIAIVSQGFEMKQFTATKDTVINVKMMRVNPFK</sequence>
<keyword evidence="1" id="KW-0378">Hydrolase</keyword>
<keyword evidence="1" id="KW-0121">Carboxypeptidase</keyword>
<organism evidence="1 2">
    <name type="scientific">Myroides guanonis</name>
    <dbReference type="NCBI Taxonomy" id="1150112"/>
    <lineage>
        <taxon>Bacteria</taxon>
        <taxon>Pseudomonadati</taxon>
        <taxon>Bacteroidota</taxon>
        <taxon>Flavobacteriia</taxon>
        <taxon>Flavobacteriales</taxon>
        <taxon>Flavobacteriaceae</taxon>
        <taxon>Myroides</taxon>
    </lineage>
</organism>
<dbReference type="AlphaFoldDB" id="A0A1I3PEM0"/>
<dbReference type="STRING" id="1150112.SAMN04487893_10493"/>
<keyword evidence="2" id="KW-1185">Reference proteome</keyword>
<keyword evidence="1" id="KW-0645">Protease</keyword>
<dbReference type="GO" id="GO:0004180">
    <property type="term" value="F:carboxypeptidase activity"/>
    <property type="evidence" value="ECO:0007669"/>
    <property type="project" value="UniProtKB-KW"/>
</dbReference>
<dbReference type="InterPro" id="IPR008969">
    <property type="entry name" value="CarboxyPept-like_regulatory"/>
</dbReference>
<evidence type="ECO:0000313" key="1">
    <source>
        <dbReference type="EMBL" id="SFJ19923.1"/>
    </source>
</evidence>
<evidence type="ECO:0000313" key="2">
    <source>
        <dbReference type="Proteomes" id="UP000243887"/>
    </source>
</evidence>
<dbReference type="EMBL" id="FORU01000004">
    <property type="protein sequence ID" value="SFJ19923.1"/>
    <property type="molecule type" value="Genomic_DNA"/>
</dbReference>